<proteinExistence type="predicted"/>
<organism evidence="1 2">
    <name type="scientific">Cetraspora pellucida</name>
    <dbReference type="NCBI Taxonomy" id="1433469"/>
    <lineage>
        <taxon>Eukaryota</taxon>
        <taxon>Fungi</taxon>
        <taxon>Fungi incertae sedis</taxon>
        <taxon>Mucoromycota</taxon>
        <taxon>Glomeromycotina</taxon>
        <taxon>Glomeromycetes</taxon>
        <taxon>Diversisporales</taxon>
        <taxon>Gigasporaceae</taxon>
        <taxon>Cetraspora</taxon>
    </lineage>
</organism>
<protein>
    <submittedName>
        <fullName evidence="1">406_t:CDS:1</fullName>
    </submittedName>
</protein>
<comment type="caution">
    <text evidence="1">The sequence shown here is derived from an EMBL/GenBank/DDBJ whole genome shotgun (WGS) entry which is preliminary data.</text>
</comment>
<accession>A0A9N9HXB2</accession>
<keyword evidence="2" id="KW-1185">Reference proteome</keyword>
<dbReference type="EMBL" id="CAJVQA010011860">
    <property type="protein sequence ID" value="CAG8711413.1"/>
    <property type="molecule type" value="Genomic_DNA"/>
</dbReference>
<feature type="non-terminal residue" evidence="1">
    <location>
        <position position="39"/>
    </location>
</feature>
<evidence type="ECO:0000313" key="1">
    <source>
        <dbReference type="EMBL" id="CAG8711413.1"/>
    </source>
</evidence>
<name>A0A9N9HXB2_9GLOM</name>
<dbReference type="Proteomes" id="UP000789759">
    <property type="component" value="Unassembled WGS sequence"/>
</dbReference>
<reference evidence="1" key="1">
    <citation type="submission" date="2021-06" db="EMBL/GenBank/DDBJ databases">
        <authorList>
            <person name="Kallberg Y."/>
            <person name="Tangrot J."/>
            <person name="Rosling A."/>
        </authorList>
    </citation>
    <scope>NUCLEOTIDE SEQUENCE</scope>
    <source>
        <strain evidence="1">FL966</strain>
    </source>
</reference>
<sequence>PSAPLFDTNPLGAMHQNLSVQDDNVLKDKRKEGFLKKNL</sequence>
<gene>
    <name evidence="1" type="ORF">CPELLU_LOCUS12347</name>
</gene>
<evidence type="ECO:0000313" key="2">
    <source>
        <dbReference type="Proteomes" id="UP000789759"/>
    </source>
</evidence>
<dbReference type="AlphaFoldDB" id="A0A9N9HXB2"/>